<dbReference type="GO" id="GO:0006629">
    <property type="term" value="P:lipid metabolic process"/>
    <property type="evidence" value="ECO:0007669"/>
    <property type="project" value="InterPro"/>
</dbReference>
<dbReference type="EMBL" id="KV448150">
    <property type="protein sequence ID" value="OAX42737.1"/>
    <property type="molecule type" value="Genomic_DNA"/>
</dbReference>
<evidence type="ECO:0000259" key="1">
    <source>
        <dbReference type="Pfam" id="PF01764"/>
    </source>
</evidence>
<dbReference type="InterPro" id="IPR002921">
    <property type="entry name" value="Fungal_lipase-type"/>
</dbReference>
<dbReference type="SUPFAM" id="SSF53474">
    <property type="entry name" value="alpha/beta-Hydrolases"/>
    <property type="match status" value="1"/>
</dbReference>
<organism evidence="2 3">
    <name type="scientific">Rhizopogon vinicolor AM-OR11-026</name>
    <dbReference type="NCBI Taxonomy" id="1314800"/>
    <lineage>
        <taxon>Eukaryota</taxon>
        <taxon>Fungi</taxon>
        <taxon>Dikarya</taxon>
        <taxon>Basidiomycota</taxon>
        <taxon>Agaricomycotina</taxon>
        <taxon>Agaricomycetes</taxon>
        <taxon>Agaricomycetidae</taxon>
        <taxon>Boletales</taxon>
        <taxon>Suillineae</taxon>
        <taxon>Rhizopogonaceae</taxon>
        <taxon>Rhizopogon</taxon>
    </lineage>
</organism>
<dbReference type="Gene3D" id="3.40.50.1820">
    <property type="entry name" value="alpha/beta hydrolase"/>
    <property type="match status" value="1"/>
</dbReference>
<proteinExistence type="predicted"/>
<protein>
    <recommendedName>
        <fullName evidence="1">Fungal lipase-type domain-containing protein</fullName>
    </recommendedName>
</protein>
<feature type="domain" description="Fungal lipase-type" evidence="1">
    <location>
        <begin position="212"/>
        <end position="299"/>
    </location>
</feature>
<dbReference type="OrthoDB" id="406844at2759"/>
<dbReference type="InterPro" id="IPR029058">
    <property type="entry name" value="AB_hydrolase_fold"/>
</dbReference>
<dbReference type="AlphaFoldDB" id="A0A1B7NCY6"/>
<dbReference type="Pfam" id="PF01764">
    <property type="entry name" value="Lipase_3"/>
    <property type="match status" value="1"/>
</dbReference>
<name>A0A1B7NCY6_9AGAM</name>
<keyword evidence="3" id="KW-1185">Reference proteome</keyword>
<dbReference type="Proteomes" id="UP000092154">
    <property type="component" value="Unassembled WGS sequence"/>
</dbReference>
<reference evidence="2 3" key="1">
    <citation type="submission" date="2016-06" db="EMBL/GenBank/DDBJ databases">
        <title>Comparative genomics of the ectomycorrhizal sister species Rhizopogon vinicolor and Rhizopogon vesiculosus (Basidiomycota: Boletales) reveals a divergence of the mating type B locus.</title>
        <authorList>
            <consortium name="DOE Joint Genome Institute"/>
            <person name="Mujic A.B."/>
            <person name="Kuo A."/>
            <person name="Tritt A."/>
            <person name="Lipzen A."/>
            <person name="Chen C."/>
            <person name="Johnson J."/>
            <person name="Sharma A."/>
            <person name="Barry K."/>
            <person name="Grigoriev I.V."/>
            <person name="Spatafora J.W."/>
        </authorList>
    </citation>
    <scope>NUCLEOTIDE SEQUENCE [LARGE SCALE GENOMIC DNA]</scope>
    <source>
        <strain evidence="2 3">AM-OR11-026</strain>
    </source>
</reference>
<gene>
    <name evidence="2" type="ORF">K503DRAFT_862791</name>
</gene>
<evidence type="ECO:0000313" key="2">
    <source>
        <dbReference type="EMBL" id="OAX42737.1"/>
    </source>
</evidence>
<sequence length="443" mass="47651">MSQIQSDHVHDLEFHVPESNTTGLEVGALDESCEVFKQVFALSVASNTAGNYKGTQWVLQKRLQSALPGIISTISGQWGVVWGPAVWKAQPDNSATGPDNSWFIAHSPNVIFDDGSTHEAYVVAIAGTAVSSTYDWMTEDLEVGSVVDFSAWLASGITQPPVTMKPEDVIPGGTYAANGVSTAVHTLLTEPSPSDAASMGLTLYEFLCGIPASASTRVVFTGHSLGGALSPTMALALVKSRAMQGEVLVYPTAGPSPGNGSFAKLFAQTFPSPPNTGSDAEYAVWNINIINSLDIVPQAWCTRPKQSPAQNMDNIPPIYGPVIQFIAIAIFFLKFKANLSRTVYIPLPSRILSGGKPTSTHRHVLEFLREAGENHTTFYSKVFGVGFPEFVLKMGDKLKEKTEEEKFLGYPVIGDIEWGNEHRTEVEAAVTAVRACGVPDDDQ</sequence>
<accession>A0A1B7NCY6</accession>
<evidence type="ECO:0000313" key="3">
    <source>
        <dbReference type="Proteomes" id="UP000092154"/>
    </source>
</evidence>
<dbReference type="InParanoid" id="A0A1B7NCY6"/>